<dbReference type="NCBIfam" id="NF038065">
    <property type="entry name" value="Pr6Pr"/>
    <property type="match status" value="1"/>
</dbReference>
<keyword evidence="2" id="KW-0812">Transmembrane</keyword>
<evidence type="ECO:0000256" key="2">
    <source>
        <dbReference type="SAM" id="Phobius"/>
    </source>
</evidence>
<dbReference type="RefSeq" id="WP_203381014.1">
    <property type="nucleotide sequence ID" value="NZ_JAENHP010000017.1"/>
</dbReference>
<feature type="transmembrane region" description="Helical" evidence="2">
    <location>
        <begin position="34"/>
        <end position="55"/>
    </location>
</feature>
<feature type="transmembrane region" description="Helical" evidence="2">
    <location>
        <begin position="12"/>
        <end position="28"/>
    </location>
</feature>
<evidence type="ECO:0000313" key="4">
    <source>
        <dbReference type="Proteomes" id="UP000632138"/>
    </source>
</evidence>
<feature type="transmembrane region" description="Helical" evidence="2">
    <location>
        <begin position="106"/>
        <end position="127"/>
    </location>
</feature>
<dbReference type="InterPro" id="IPR049713">
    <property type="entry name" value="Pr6Pr-like"/>
</dbReference>
<name>A0ABS2AMM3_9ACTN</name>
<gene>
    <name evidence="3" type="ORF">JIG36_36590</name>
</gene>
<dbReference type="Proteomes" id="UP000632138">
    <property type="component" value="Unassembled WGS sequence"/>
</dbReference>
<feature type="region of interest" description="Disordered" evidence="1">
    <location>
        <begin position="214"/>
        <end position="238"/>
    </location>
</feature>
<accession>A0ABS2AMM3</accession>
<sequence>MSTRVWFTPQFWLRAVIVVAGASGLLLGDHRIVYYTSQSNLITLGYFGGVLYWMVRRGTTAPAAPRLRGAVTLWIVITGLISHFMLQNGENPLPGLVVDSAAEQVTNWSAFLVHYVVPVLVLADWVAFGPRRVSPWRDLWLWILFPLGYGVSSVARAVLFPAVSDRYPYFFLDPTEHGYGWVGGQFVRLAVIFGFLGAVLLGIDRLAARLTSRPPAPAPPAPHAAEADGVASPQKTTA</sequence>
<keyword evidence="2" id="KW-1133">Transmembrane helix</keyword>
<reference evidence="3 4" key="1">
    <citation type="submission" date="2021-01" db="EMBL/GenBank/DDBJ databases">
        <title>Actinoplanes sp. nov. LDG1-06 isolated from lichen.</title>
        <authorList>
            <person name="Saeng-In P."/>
            <person name="Phongsopitanun W."/>
            <person name="Kanchanasin P."/>
            <person name="Yuki M."/>
            <person name="Kudo T."/>
            <person name="Ohkuma M."/>
            <person name="Tanasupawat S."/>
        </authorList>
    </citation>
    <scope>NUCLEOTIDE SEQUENCE [LARGE SCALE GENOMIC DNA]</scope>
    <source>
        <strain evidence="3 4">LDG1-06</strain>
    </source>
</reference>
<dbReference type="EMBL" id="JAENHP010000017">
    <property type="protein sequence ID" value="MBM2621033.1"/>
    <property type="molecule type" value="Genomic_DNA"/>
</dbReference>
<feature type="transmembrane region" description="Helical" evidence="2">
    <location>
        <begin position="139"/>
        <end position="159"/>
    </location>
</feature>
<comment type="caution">
    <text evidence="3">The sequence shown here is derived from an EMBL/GenBank/DDBJ whole genome shotgun (WGS) entry which is preliminary data.</text>
</comment>
<protein>
    <submittedName>
        <fullName evidence="3">Pr6Pr family membrane protein</fullName>
    </submittedName>
</protein>
<feature type="transmembrane region" description="Helical" evidence="2">
    <location>
        <begin position="67"/>
        <end position="86"/>
    </location>
</feature>
<proteinExistence type="predicted"/>
<evidence type="ECO:0000256" key="1">
    <source>
        <dbReference type="SAM" id="MobiDB-lite"/>
    </source>
</evidence>
<keyword evidence="2" id="KW-0472">Membrane</keyword>
<evidence type="ECO:0000313" key="3">
    <source>
        <dbReference type="EMBL" id="MBM2621033.1"/>
    </source>
</evidence>
<keyword evidence="4" id="KW-1185">Reference proteome</keyword>
<organism evidence="3 4">
    <name type="scientific">Paractinoplanes ovalisporus</name>
    <dbReference type="NCBI Taxonomy" id="2810368"/>
    <lineage>
        <taxon>Bacteria</taxon>
        <taxon>Bacillati</taxon>
        <taxon>Actinomycetota</taxon>
        <taxon>Actinomycetes</taxon>
        <taxon>Micromonosporales</taxon>
        <taxon>Micromonosporaceae</taxon>
        <taxon>Paractinoplanes</taxon>
    </lineage>
</organism>
<feature type="transmembrane region" description="Helical" evidence="2">
    <location>
        <begin position="179"/>
        <end position="203"/>
    </location>
</feature>